<feature type="compositionally biased region" description="Polar residues" evidence="1">
    <location>
        <begin position="1"/>
        <end position="15"/>
    </location>
</feature>
<dbReference type="InterPro" id="IPR011333">
    <property type="entry name" value="SKP1/BTB/POZ_sf"/>
</dbReference>
<comment type="caution">
    <text evidence="2">The sequence shown here is derived from an EMBL/GenBank/DDBJ whole genome shotgun (WGS) entry which is preliminary data.</text>
</comment>
<organism evidence="2 3">
    <name type="scientific">Monosporascus ibericus</name>
    <dbReference type="NCBI Taxonomy" id="155417"/>
    <lineage>
        <taxon>Eukaryota</taxon>
        <taxon>Fungi</taxon>
        <taxon>Dikarya</taxon>
        <taxon>Ascomycota</taxon>
        <taxon>Pezizomycotina</taxon>
        <taxon>Sordariomycetes</taxon>
        <taxon>Xylariomycetidae</taxon>
        <taxon>Xylariales</taxon>
        <taxon>Xylariales incertae sedis</taxon>
        <taxon>Monosporascus</taxon>
    </lineage>
</organism>
<evidence type="ECO:0000313" key="2">
    <source>
        <dbReference type="EMBL" id="RYP11059.1"/>
    </source>
</evidence>
<protein>
    <recommendedName>
        <fullName evidence="4">BTB domain-containing protein</fullName>
    </recommendedName>
</protein>
<keyword evidence="3" id="KW-1185">Reference proteome</keyword>
<gene>
    <name evidence="2" type="ORF">DL764_000287</name>
</gene>
<dbReference type="Gene3D" id="3.30.710.10">
    <property type="entry name" value="Potassium Channel Kv1.1, Chain A"/>
    <property type="match status" value="1"/>
</dbReference>
<name>A0A4V1XCV4_9PEZI</name>
<dbReference type="AlphaFoldDB" id="A0A4V1XCV4"/>
<reference evidence="2 3" key="1">
    <citation type="submission" date="2018-06" db="EMBL/GenBank/DDBJ databases">
        <title>Complete Genomes of Monosporascus.</title>
        <authorList>
            <person name="Robinson A.J."/>
            <person name="Natvig D.O."/>
        </authorList>
    </citation>
    <scope>NUCLEOTIDE SEQUENCE [LARGE SCALE GENOMIC DNA]</scope>
    <source>
        <strain evidence="2 3">CBS 110550</strain>
    </source>
</reference>
<evidence type="ECO:0000256" key="1">
    <source>
        <dbReference type="SAM" id="MobiDB-lite"/>
    </source>
</evidence>
<dbReference type="Proteomes" id="UP000293360">
    <property type="component" value="Unassembled WGS sequence"/>
</dbReference>
<proteinExistence type="predicted"/>
<evidence type="ECO:0000313" key="3">
    <source>
        <dbReference type="Proteomes" id="UP000293360"/>
    </source>
</evidence>
<accession>A0A4V1XCV4</accession>
<feature type="region of interest" description="Disordered" evidence="1">
    <location>
        <begin position="1"/>
        <end position="26"/>
    </location>
</feature>
<dbReference type="EMBL" id="QJNU01000008">
    <property type="protein sequence ID" value="RYP11059.1"/>
    <property type="molecule type" value="Genomic_DNA"/>
</dbReference>
<sequence length="421" mass="46882">MEHVTAPQSETTPLTPTCPEKDSPPDIITIDADGDLHLTVGENKCTGVLSTPHRPPGPSTSRGSRASHMVLEGKRGRGGSARLSKYRYLKSAREHKVQGQQEHQHKKAVTYIVCSKTLSRSSPFFKRLLYGGFVESKKLEAGGQWTVYLPEDEPAPMKTILNVAHGRFDQVPIKWGTVEDLYLLTVLTDKYDLTHLLRPWAQRWMQAIRRSYEDEKGGVWSGSPSEVAPQCLWIAWELGDEDSVELLVNDIAYGSRLDSSGRLNHMHWKKSELVFKDVMEPPGMVDLIHAQRLEAINGLLQPIRSAIDEAAKGACSFGETGCEAMLVGSIIQSLAGGGIWPLPENSAWELSAEALEFRIEDIMFFENTLDPTHAFCADTFIQEKNIKSTAEWKKPELTDLHKRHLAAQAKKSGLKSSDTNL</sequence>
<dbReference type="OrthoDB" id="5275938at2759"/>
<dbReference type="STRING" id="155417.A0A4V1XCV4"/>
<evidence type="ECO:0008006" key="4">
    <source>
        <dbReference type="Google" id="ProtNLM"/>
    </source>
</evidence>
<feature type="region of interest" description="Disordered" evidence="1">
    <location>
        <begin position="46"/>
        <end position="70"/>
    </location>
</feature>
<dbReference type="CDD" id="cd18186">
    <property type="entry name" value="BTB_POZ_ZBTB_KLHL-like"/>
    <property type="match status" value="1"/>
</dbReference>